<dbReference type="GO" id="GO:0003824">
    <property type="term" value="F:catalytic activity"/>
    <property type="evidence" value="ECO:0007669"/>
    <property type="project" value="InterPro"/>
</dbReference>
<dbReference type="EMBL" id="LUCV01000004">
    <property type="protein sequence ID" value="OAI94832.1"/>
    <property type="molecule type" value="Genomic_DNA"/>
</dbReference>
<reference evidence="1 2" key="1">
    <citation type="submission" date="2016-03" db="EMBL/GenBank/DDBJ databases">
        <title>Draft Genome Assembly of Pseudomonas putida strain CBF10-2.</title>
        <authorList>
            <person name="Iyer R.S."/>
            <person name="Damania A."/>
        </authorList>
    </citation>
    <scope>NUCLEOTIDE SEQUENCE [LARGE SCALE GENOMIC DNA]</scope>
    <source>
        <strain evidence="1 2">CBF10-2</strain>
    </source>
</reference>
<comment type="caution">
    <text evidence="1">The sequence shown here is derived from an EMBL/GenBank/DDBJ whole genome shotgun (WGS) entry which is preliminary data.</text>
</comment>
<sequence>MKLSGIEVLDFSQFMPGPTLGATLADHGARVIKVEPPAGDPARRDPAGPGDFLAACNRGKQSLCLDLKHPQGLRVALALAARADVVVESFRPGVAERLGLGYAALSALNPRLVYCSLTAFGQTGPLRDLGGHDSVVQALGGSLPRAADGTPITGGVPVSALVGSLTGLAAILMALLRVKDSGVGDYLDIALHDSLLNARPYALRRALGQAHDTAMPAQEDLAMLGAYRCADGQWLCLGGRELHFCRRLFTPLGRPDLIPCAVGPGGRGQQVVRDFLERTFASDSREHWLGWLDAHQVSAAPVLDLGQALRHPHVQARAMLLEDEQGATHYAGALRFRNEPCNPDLHVPRLGEHNDLLLAELGLDADARDALYRSGALVRAPDEDDVRGRPPLGR</sequence>
<dbReference type="SUPFAM" id="SSF89796">
    <property type="entry name" value="CoA-transferase family III (CaiB/BaiF)"/>
    <property type="match status" value="1"/>
</dbReference>
<dbReference type="InterPro" id="IPR023606">
    <property type="entry name" value="CoA-Trfase_III_dom_1_sf"/>
</dbReference>
<gene>
    <name evidence="1" type="ORF">AYO28_07330</name>
</gene>
<accession>A0A177SUZ5</accession>
<dbReference type="PANTHER" id="PTHR48228:SF5">
    <property type="entry name" value="ALPHA-METHYLACYL-COA RACEMASE"/>
    <property type="match status" value="1"/>
</dbReference>
<dbReference type="Gene3D" id="3.40.50.10540">
    <property type="entry name" value="Crotonobetainyl-coa:carnitine coa-transferase, domain 1"/>
    <property type="match status" value="2"/>
</dbReference>
<organism evidence="1 2">
    <name type="scientific">Pseudomonas putida</name>
    <name type="common">Arthrobacter siderocapsulatus</name>
    <dbReference type="NCBI Taxonomy" id="303"/>
    <lineage>
        <taxon>Bacteria</taxon>
        <taxon>Pseudomonadati</taxon>
        <taxon>Pseudomonadota</taxon>
        <taxon>Gammaproteobacteria</taxon>
        <taxon>Pseudomonadales</taxon>
        <taxon>Pseudomonadaceae</taxon>
        <taxon>Pseudomonas</taxon>
    </lineage>
</organism>
<proteinExistence type="predicted"/>
<protein>
    <submittedName>
        <fullName evidence="1">Carnitine dehydratase</fullName>
    </submittedName>
</protein>
<dbReference type="Proteomes" id="UP000077752">
    <property type="component" value="Unassembled WGS sequence"/>
</dbReference>
<evidence type="ECO:0000313" key="2">
    <source>
        <dbReference type="Proteomes" id="UP000077752"/>
    </source>
</evidence>
<name>A0A177SUZ5_PSEPU</name>
<dbReference type="Pfam" id="PF02515">
    <property type="entry name" value="CoA_transf_3"/>
    <property type="match status" value="1"/>
</dbReference>
<evidence type="ECO:0000313" key="1">
    <source>
        <dbReference type="EMBL" id="OAI94832.1"/>
    </source>
</evidence>
<dbReference type="RefSeq" id="WP_064301402.1">
    <property type="nucleotide sequence ID" value="NZ_LUCV01000004.1"/>
</dbReference>
<dbReference type="PANTHER" id="PTHR48228">
    <property type="entry name" value="SUCCINYL-COA--D-CITRAMALATE COA-TRANSFERASE"/>
    <property type="match status" value="1"/>
</dbReference>
<dbReference type="InterPro" id="IPR003673">
    <property type="entry name" value="CoA-Trfase_fam_III"/>
</dbReference>
<dbReference type="AlphaFoldDB" id="A0A177SUZ5"/>
<dbReference type="InterPro" id="IPR050509">
    <property type="entry name" value="CoA-transferase_III"/>
</dbReference>